<dbReference type="Proteomes" id="UP000469452">
    <property type="component" value="Unassembled WGS sequence"/>
</dbReference>
<gene>
    <name evidence="2" type="ORF">AaE_011126</name>
</gene>
<evidence type="ECO:0000313" key="2">
    <source>
        <dbReference type="EMBL" id="KAF0716359.1"/>
    </source>
</evidence>
<keyword evidence="1" id="KW-0175">Coiled coil</keyword>
<dbReference type="InterPro" id="IPR000048">
    <property type="entry name" value="IQ_motif_EF-hand-BS"/>
</dbReference>
<proteinExistence type="predicted"/>
<evidence type="ECO:0000256" key="1">
    <source>
        <dbReference type="SAM" id="Coils"/>
    </source>
</evidence>
<protein>
    <submittedName>
        <fullName evidence="2">Uncharacterized protein</fullName>
    </submittedName>
</protein>
<dbReference type="EMBL" id="VJMI01016856">
    <property type="protein sequence ID" value="KAF0716359.1"/>
    <property type="molecule type" value="Genomic_DNA"/>
</dbReference>
<dbReference type="Gene3D" id="1.20.5.190">
    <property type="match status" value="1"/>
</dbReference>
<dbReference type="SMART" id="SM00015">
    <property type="entry name" value="IQ"/>
    <property type="match status" value="4"/>
</dbReference>
<accession>A0A6A4ZTY3</accession>
<comment type="caution">
    <text evidence="2">The sequence shown here is derived from an EMBL/GenBank/DDBJ whole genome shotgun (WGS) entry which is preliminary data.</text>
</comment>
<name>A0A6A4ZTY3_APHAT</name>
<dbReference type="Pfam" id="PF00612">
    <property type="entry name" value="IQ"/>
    <property type="match status" value="1"/>
</dbReference>
<organism evidence="2 3">
    <name type="scientific">Aphanomyces astaci</name>
    <name type="common">Crayfish plague agent</name>
    <dbReference type="NCBI Taxonomy" id="112090"/>
    <lineage>
        <taxon>Eukaryota</taxon>
        <taxon>Sar</taxon>
        <taxon>Stramenopiles</taxon>
        <taxon>Oomycota</taxon>
        <taxon>Saprolegniomycetes</taxon>
        <taxon>Saprolegniales</taxon>
        <taxon>Verrucalvaceae</taxon>
        <taxon>Aphanomyces</taxon>
    </lineage>
</organism>
<dbReference type="VEuPathDB" id="FungiDB:H257_08708"/>
<evidence type="ECO:0000313" key="3">
    <source>
        <dbReference type="Proteomes" id="UP000469452"/>
    </source>
</evidence>
<feature type="coiled-coil region" evidence="1">
    <location>
        <begin position="218"/>
        <end position="247"/>
    </location>
</feature>
<sequence length="355" mass="40622">MLSLNSYGLAKASNQHLTLPRLNPPAIRSSNTLSVGKLAQVRRDVHPWYRTTSGFEYGRHVDFQDIGLNVSPVNPHAKHMDFTHGFLQGPKKRLVLSDKLRAEHKIRMQAKFDEKQLQLNFKREVRRELRDKRRLELTEQTHASSVIQRHVRGMLARTHVAAAHSALAHVSAVRIQSFYRSKMRMYHAKLALQRIKVVYPSHDDLAVDAACVIQRKIRDHLAKRNARAELQRRREQRASRRQQIQKELMDARRRASVTIQRIGRGLIVRQRMRRRRLVADTGVPNPFSSKRRQPPLQTAQVQSKQQFKQAAAAAPSPASTLMVYIYKPPGKKKASAVPAPALRRLSSVDSSLNDA</sequence>
<reference evidence="2 3" key="1">
    <citation type="submission" date="2019-06" db="EMBL/GenBank/DDBJ databases">
        <title>Genomics analysis of Aphanomyces spp. identifies a new class of oomycete effector associated with host adaptation.</title>
        <authorList>
            <person name="Gaulin E."/>
        </authorList>
    </citation>
    <scope>NUCLEOTIDE SEQUENCE [LARGE SCALE GENOMIC DNA]</scope>
    <source>
        <strain evidence="2 3">E</strain>
    </source>
</reference>
<dbReference type="AlphaFoldDB" id="A0A6A4ZTY3"/>
<dbReference type="PROSITE" id="PS50096">
    <property type="entry name" value="IQ"/>
    <property type="match status" value="3"/>
</dbReference>